<dbReference type="Pfam" id="PF03641">
    <property type="entry name" value="Lysine_decarbox"/>
    <property type="match status" value="1"/>
</dbReference>
<sequence>MKVAVFCGASSGNDPRYVETTKALGKYFAEQGVDVVYGGGDVGLMGTIADAVLAHGGKVYGVIPEYLKSKEIAHEHLTELHVVADMHERKAKMADLADAFVALPGGAGTLEEIFEVWTWAQLGHHAKPCAFYNVMGFYDPLMSMVRQMSEAGFIRPQYVDMLINTDQADELLTALKTYQPPKKKWG</sequence>
<dbReference type="GO" id="GO:0008714">
    <property type="term" value="F:AMP nucleosidase activity"/>
    <property type="evidence" value="ECO:0007669"/>
    <property type="project" value="UniProtKB-EC"/>
</dbReference>
<dbReference type="Gene3D" id="3.40.50.450">
    <property type="match status" value="1"/>
</dbReference>
<dbReference type="GO" id="GO:0005829">
    <property type="term" value="C:cytosol"/>
    <property type="evidence" value="ECO:0007669"/>
    <property type="project" value="TreeGrafter"/>
</dbReference>
<evidence type="ECO:0000256" key="3">
    <source>
        <dbReference type="RuleBase" id="RU363015"/>
    </source>
</evidence>
<dbReference type="EMBL" id="FLRB01000008">
    <property type="protein sequence ID" value="SBT20737.1"/>
    <property type="molecule type" value="Genomic_DNA"/>
</dbReference>
<dbReference type="GO" id="GO:0009691">
    <property type="term" value="P:cytokinin biosynthetic process"/>
    <property type="evidence" value="ECO:0007669"/>
    <property type="project" value="UniProtKB-UniRule"/>
</dbReference>
<dbReference type="NCBIfam" id="TIGR00730">
    <property type="entry name" value="Rossman fold protein, TIGR00730 family"/>
    <property type="match status" value="1"/>
</dbReference>
<evidence type="ECO:0000256" key="1">
    <source>
        <dbReference type="ARBA" id="ARBA00000274"/>
    </source>
</evidence>
<organism evidence="4 7">
    <name type="scientific">Marinomonas gallaica</name>
    <dbReference type="NCBI Taxonomy" id="1806667"/>
    <lineage>
        <taxon>Bacteria</taxon>
        <taxon>Pseudomonadati</taxon>
        <taxon>Pseudomonadota</taxon>
        <taxon>Gammaproteobacteria</taxon>
        <taxon>Oceanospirillales</taxon>
        <taxon>Oceanospirillaceae</taxon>
        <taxon>Marinomonas</taxon>
    </lineage>
</organism>
<dbReference type="Proteomes" id="UP000092871">
    <property type="component" value="Unassembled WGS sequence"/>
</dbReference>
<dbReference type="EC" id="3.2.2.n1" evidence="3"/>
<comment type="catalytic activity">
    <reaction evidence="1">
        <text>AMP + H2O = D-ribose 5-phosphate + adenine</text>
        <dbReference type="Rhea" id="RHEA:20129"/>
        <dbReference type="ChEBI" id="CHEBI:15377"/>
        <dbReference type="ChEBI" id="CHEBI:16708"/>
        <dbReference type="ChEBI" id="CHEBI:78346"/>
        <dbReference type="ChEBI" id="CHEBI:456215"/>
        <dbReference type="EC" id="3.2.2.4"/>
    </reaction>
</comment>
<dbReference type="PANTHER" id="PTHR31223">
    <property type="entry name" value="LOG FAMILY PROTEIN YJL055W"/>
    <property type="match status" value="1"/>
</dbReference>
<dbReference type="InterPro" id="IPR005269">
    <property type="entry name" value="LOG"/>
</dbReference>
<reference evidence="5 6" key="1">
    <citation type="submission" date="2016-06" db="EMBL/GenBank/DDBJ databases">
        <authorList>
            <person name="Rodrigo-Torres L."/>
            <person name="Arahal D.R."/>
        </authorList>
    </citation>
    <scope>NUCLEOTIDE SEQUENCE [LARGE SCALE GENOMIC DNA]</scope>
    <source>
        <strain evidence="5 6">CECT 5116</strain>
    </source>
</reference>
<proteinExistence type="inferred from homology"/>
<dbReference type="SUPFAM" id="SSF102405">
    <property type="entry name" value="MCP/YpsA-like"/>
    <property type="match status" value="1"/>
</dbReference>
<keyword evidence="6" id="KW-1185">Reference proteome</keyword>
<protein>
    <recommendedName>
        <fullName evidence="3">Cytokinin riboside 5'-monophosphate phosphoribohydrolase</fullName>
        <ecNumber evidence="3">3.2.2.n1</ecNumber>
    </recommendedName>
</protein>
<dbReference type="EMBL" id="FLRA01000014">
    <property type="protein sequence ID" value="SBT17964.1"/>
    <property type="molecule type" value="Genomic_DNA"/>
</dbReference>
<evidence type="ECO:0000313" key="5">
    <source>
        <dbReference type="EMBL" id="SBT20737.1"/>
    </source>
</evidence>
<evidence type="ECO:0000313" key="4">
    <source>
        <dbReference type="EMBL" id="SBT17964.1"/>
    </source>
</evidence>
<dbReference type="Proteomes" id="UP000092840">
    <property type="component" value="Unassembled WGS sequence"/>
</dbReference>
<dbReference type="AlphaFoldDB" id="A0A1C3JRX1"/>
<reference evidence="4 7" key="2">
    <citation type="submission" date="2016-06" db="EMBL/GenBank/DDBJ databases">
        <authorList>
            <person name="Kjaerup R.B."/>
            <person name="Dalgaard T.S."/>
            <person name="Juul-Madsen H.R."/>
        </authorList>
    </citation>
    <scope>NUCLEOTIDE SEQUENCE [LARGE SCALE GENOMIC DNA]</scope>
    <source>
        <strain evidence="4 7">CECT 5115</strain>
    </source>
</reference>
<accession>A0A1C3JRX1</accession>
<name>A0A1C3JRX1_9GAMM</name>
<gene>
    <name evidence="4" type="primary">yvdD</name>
    <name evidence="4" type="ORF">MGA5115_02081</name>
    <name evidence="5" type="ORF">MGA5116_01324</name>
</gene>
<evidence type="ECO:0000313" key="6">
    <source>
        <dbReference type="Proteomes" id="UP000092840"/>
    </source>
</evidence>
<evidence type="ECO:0000256" key="2">
    <source>
        <dbReference type="ARBA" id="ARBA00006763"/>
    </source>
</evidence>
<dbReference type="OrthoDB" id="9801098at2"/>
<comment type="similarity">
    <text evidence="2 3">Belongs to the LOG family.</text>
</comment>
<dbReference type="RefSeq" id="WP_067035962.1">
    <property type="nucleotide sequence ID" value="NZ_CP187511.1"/>
</dbReference>
<dbReference type="InterPro" id="IPR031100">
    <property type="entry name" value="LOG_fam"/>
</dbReference>
<keyword evidence="3" id="KW-0203">Cytokinin biosynthesis</keyword>
<keyword evidence="3" id="KW-0378">Hydrolase</keyword>
<dbReference type="PANTHER" id="PTHR31223:SF70">
    <property type="entry name" value="LOG FAMILY PROTEIN YJL055W"/>
    <property type="match status" value="1"/>
</dbReference>
<evidence type="ECO:0000313" key="7">
    <source>
        <dbReference type="Proteomes" id="UP000092871"/>
    </source>
</evidence>